<dbReference type="PANTHER" id="PTHR23024:SF24">
    <property type="entry name" value="ALPHA_BETA HYDROLASE FOLD-3 DOMAIN-CONTAINING PROTEIN"/>
    <property type="match status" value="1"/>
</dbReference>
<dbReference type="EMBL" id="JANAVB010005600">
    <property type="protein sequence ID" value="KAJ6845937.1"/>
    <property type="molecule type" value="Genomic_DNA"/>
</dbReference>
<evidence type="ECO:0000313" key="3">
    <source>
        <dbReference type="Proteomes" id="UP001140949"/>
    </source>
</evidence>
<dbReference type="GO" id="GO:0016787">
    <property type="term" value="F:hydrolase activity"/>
    <property type="evidence" value="ECO:0007669"/>
    <property type="project" value="InterPro"/>
</dbReference>
<dbReference type="PANTHER" id="PTHR23024">
    <property type="entry name" value="ARYLACETAMIDE DEACETYLASE"/>
    <property type="match status" value="1"/>
</dbReference>
<evidence type="ECO:0000313" key="2">
    <source>
        <dbReference type="EMBL" id="KAJ6845937.1"/>
    </source>
</evidence>
<dbReference type="Gene3D" id="3.40.50.1820">
    <property type="entry name" value="alpha/beta hydrolase"/>
    <property type="match status" value="1"/>
</dbReference>
<accession>A0AAX6HZE9</accession>
<dbReference type="AlphaFoldDB" id="A0AAX6HZE9"/>
<dbReference type="InterPro" id="IPR029058">
    <property type="entry name" value="AB_hydrolase_fold"/>
</dbReference>
<dbReference type="Pfam" id="PF07859">
    <property type="entry name" value="Abhydrolase_3"/>
    <property type="match status" value="1"/>
</dbReference>
<name>A0AAX6HZE9_IRIPA</name>
<gene>
    <name evidence="2" type="ORF">M6B38_279985</name>
</gene>
<reference evidence="2" key="2">
    <citation type="submission" date="2023-04" db="EMBL/GenBank/DDBJ databases">
        <authorList>
            <person name="Bruccoleri R.E."/>
            <person name="Oakeley E.J."/>
            <person name="Faust A.-M."/>
            <person name="Dessus-Babus S."/>
            <person name="Altorfer M."/>
            <person name="Burckhardt D."/>
            <person name="Oertli M."/>
            <person name="Naumann U."/>
            <person name="Petersen F."/>
            <person name="Wong J."/>
        </authorList>
    </citation>
    <scope>NUCLEOTIDE SEQUENCE</scope>
    <source>
        <strain evidence="2">GSM-AAB239-AS_SAM_17_03QT</strain>
        <tissue evidence="2">Leaf</tissue>
    </source>
</reference>
<comment type="caution">
    <text evidence="2">The sequence shown here is derived from an EMBL/GenBank/DDBJ whole genome shotgun (WGS) entry which is preliminary data.</text>
</comment>
<reference evidence="2" key="1">
    <citation type="journal article" date="2023" name="GigaByte">
        <title>Genome assembly of the bearded iris, Iris pallida Lam.</title>
        <authorList>
            <person name="Bruccoleri R.E."/>
            <person name="Oakeley E.J."/>
            <person name="Faust A.M.E."/>
            <person name="Altorfer M."/>
            <person name="Dessus-Babus S."/>
            <person name="Burckhardt D."/>
            <person name="Oertli M."/>
            <person name="Naumann U."/>
            <person name="Petersen F."/>
            <person name="Wong J."/>
        </authorList>
    </citation>
    <scope>NUCLEOTIDE SEQUENCE</scope>
    <source>
        <strain evidence="2">GSM-AAB239-AS_SAM_17_03QT</strain>
    </source>
</reference>
<organism evidence="2 3">
    <name type="scientific">Iris pallida</name>
    <name type="common">Sweet iris</name>
    <dbReference type="NCBI Taxonomy" id="29817"/>
    <lineage>
        <taxon>Eukaryota</taxon>
        <taxon>Viridiplantae</taxon>
        <taxon>Streptophyta</taxon>
        <taxon>Embryophyta</taxon>
        <taxon>Tracheophyta</taxon>
        <taxon>Spermatophyta</taxon>
        <taxon>Magnoliopsida</taxon>
        <taxon>Liliopsida</taxon>
        <taxon>Asparagales</taxon>
        <taxon>Iridaceae</taxon>
        <taxon>Iridoideae</taxon>
        <taxon>Irideae</taxon>
        <taxon>Iris</taxon>
    </lineage>
</organism>
<dbReference type="InterPro" id="IPR013094">
    <property type="entry name" value="AB_hydrolase_3"/>
</dbReference>
<proteinExistence type="predicted"/>
<dbReference type="SUPFAM" id="SSF53474">
    <property type="entry name" value="alpha/beta-Hydrolases"/>
    <property type="match status" value="1"/>
</dbReference>
<dbReference type="Proteomes" id="UP001140949">
    <property type="component" value="Unassembled WGS sequence"/>
</dbReference>
<sequence>MASSSSSSVVPAKAPSMSWTARIAMVILTATTDLACRRNGTVNRRLLSVLDDSVPANPSPSRGVRTVDFTVDASRGLWFRLFIPSTPPADSSPLPMVVFFHGGGFAFLSAASRAYDAVCRRFARKLPAVVASVNYRLAPEHKCPAPYADGLDVLRFLDENGGGSPDIALADLSSTFLVGDSAGGNIVHHVARRWAGAGGGRA</sequence>
<feature type="domain" description="Alpha/beta hydrolase fold-3" evidence="1">
    <location>
        <begin position="97"/>
        <end position="196"/>
    </location>
</feature>
<protein>
    <submittedName>
        <fullName evidence="2">Carboxylesterase 18</fullName>
    </submittedName>
</protein>
<evidence type="ECO:0000259" key="1">
    <source>
        <dbReference type="Pfam" id="PF07859"/>
    </source>
</evidence>
<dbReference type="InterPro" id="IPR050466">
    <property type="entry name" value="Carboxylest/Gibb_receptor"/>
</dbReference>
<keyword evidence="3" id="KW-1185">Reference proteome</keyword>